<gene>
    <name evidence="2" type="ORF">ThimaDRAFT_3637</name>
</gene>
<dbReference type="STRING" id="768671.ThimaDRAFT_3637"/>
<organism evidence="2 3">
    <name type="scientific">Thiocapsa marina 5811</name>
    <dbReference type="NCBI Taxonomy" id="768671"/>
    <lineage>
        <taxon>Bacteria</taxon>
        <taxon>Pseudomonadati</taxon>
        <taxon>Pseudomonadota</taxon>
        <taxon>Gammaproteobacteria</taxon>
        <taxon>Chromatiales</taxon>
        <taxon>Chromatiaceae</taxon>
        <taxon>Thiocapsa</taxon>
    </lineage>
</organism>
<reference evidence="2 3" key="1">
    <citation type="submission" date="2011-06" db="EMBL/GenBank/DDBJ databases">
        <title>The draft genome of Thiocapsa marina 5811.</title>
        <authorList>
            <consortium name="US DOE Joint Genome Institute (JGI-PGF)"/>
            <person name="Lucas S."/>
            <person name="Han J."/>
            <person name="Cheng J.-F."/>
            <person name="Goodwin L."/>
            <person name="Pitluck S."/>
            <person name="Peters L."/>
            <person name="Land M.L."/>
            <person name="Hauser L."/>
            <person name="Vogl K."/>
            <person name="Liu Z."/>
            <person name="Imhoff J."/>
            <person name="Thiel V."/>
            <person name="Frigaard N.-U."/>
            <person name="Bryant D."/>
            <person name="Woyke T.J."/>
        </authorList>
    </citation>
    <scope>NUCLEOTIDE SEQUENCE [LARGE SCALE GENOMIC DNA]</scope>
    <source>
        <strain evidence="2 3">5811</strain>
    </source>
</reference>
<feature type="transmembrane region" description="Helical" evidence="1">
    <location>
        <begin position="81"/>
        <end position="100"/>
    </location>
</feature>
<proteinExistence type="predicted"/>
<dbReference type="OrthoDB" id="5769352at2"/>
<dbReference type="RefSeq" id="WP_007194509.1">
    <property type="nucleotide sequence ID" value="NZ_AFWV01000012.1"/>
</dbReference>
<dbReference type="EMBL" id="AFWV01000012">
    <property type="protein sequence ID" value="EGV17171.1"/>
    <property type="molecule type" value="Genomic_DNA"/>
</dbReference>
<evidence type="ECO:0000256" key="1">
    <source>
        <dbReference type="SAM" id="Phobius"/>
    </source>
</evidence>
<keyword evidence="1" id="KW-0812">Transmembrane</keyword>
<evidence type="ECO:0000313" key="2">
    <source>
        <dbReference type="EMBL" id="EGV17171.1"/>
    </source>
</evidence>
<name>F9UFD4_9GAMM</name>
<keyword evidence="1" id="KW-1133">Transmembrane helix</keyword>
<protein>
    <submittedName>
        <fullName evidence="2">Uncharacterized protein</fullName>
    </submittedName>
</protein>
<evidence type="ECO:0000313" key="3">
    <source>
        <dbReference type="Proteomes" id="UP000005459"/>
    </source>
</evidence>
<accession>F9UFD4</accession>
<feature type="transmembrane region" description="Helical" evidence="1">
    <location>
        <begin position="52"/>
        <end position="75"/>
    </location>
</feature>
<dbReference type="Proteomes" id="UP000005459">
    <property type="component" value="Unassembled WGS sequence"/>
</dbReference>
<sequence length="118" mass="13357">MKYYLGAVCVLMGAWLVYQALAHRRAVIGARERAAARNQEPKMHRHLDGMRLALAPLYVMSILLTGIVLAGIWFVVDRERVFSVLDILGFLLALGAYAFWMSMRIQYSPIGLESKQTE</sequence>
<dbReference type="AlphaFoldDB" id="F9UFD4"/>
<keyword evidence="3" id="KW-1185">Reference proteome</keyword>
<keyword evidence="1" id="KW-0472">Membrane</keyword>